<feature type="coiled-coil region" evidence="1">
    <location>
        <begin position="266"/>
        <end position="293"/>
    </location>
</feature>
<dbReference type="PANTHER" id="PTHR46880">
    <property type="entry name" value="RAS-ASSOCIATING DOMAIN-CONTAINING PROTEIN"/>
    <property type="match status" value="1"/>
</dbReference>
<comment type="caution">
    <text evidence="3">The sequence shown here is derived from an EMBL/GenBank/DDBJ whole genome shotgun (WGS) entry which is preliminary data.</text>
</comment>
<keyword evidence="4" id="KW-1185">Reference proteome</keyword>
<dbReference type="Pfam" id="PF25431">
    <property type="entry name" value="zf-C17orf113"/>
    <property type="match status" value="1"/>
</dbReference>
<dbReference type="InterPro" id="IPR057456">
    <property type="entry name" value="Znf_C17orf113"/>
</dbReference>
<evidence type="ECO:0000313" key="4">
    <source>
        <dbReference type="Proteomes" id="UP001152795"/>
    </source>
</evidence>
<dbReference type="Proteomes" id="UP001152795">
    <property type="component" value="Unassembled WGS sequence"/>
</dbReference>
<keyword evidence="1" id="KW-0175">Coiled coil</keyword>
<reference evidence="3" key="1">
    <citation type="submission" date="2020-04" db="EMBL/GenBank/DDBJ databases">
        <authorList>
            <person name="Alioto T."/>
            <person name="Alioto T."/>
            <person name="Gomez Garrido J."/>
        </authorList>
    </citation>
    <scope>NUCLEOTIDE SEQUENCE</scope>
    <source>
        <strain evidence="3">A484AB</strain>
    </source>
</reference>
<sequence length="866" mass="98102">MLKYLIKTTKTPDDDTGNGLDDDMANDDNNDDIVVPVVRNAEKDRREKRSAEVKRKYESEKRCRKFSANWKKSFPWVKLSDDKSKMFCDICMLYPTLCDKDSKFVKGGCGNLHIKSLQTHDKSAAHQKCVRHNKAKNSTPGSTPAETMIQKMNEKEFEKMRVLFRIAHSLAKKGRPFEDFPWSLDLHEAAHNISLGHTYRNSKQCHNFISFIAEAERMKLATDLARVPFYSVMTDGTTDSSISEAEIMYVRYAENGLINNKFLRLKNVERATAENITKELESALQEYGELKGDAVYEKMVGFGADGASVNTGSKHGIGARLTEKQPLLTSVHCMAHRLELSFNDVIGLNNSRFEITRFLENVYKFYHNSSFNRSMLRVSAKAHVVTGIPTRVGGTRWVPHLYLALTNFWKLFPALLQHFGELQINSHSSDATSKAKGFLKKMKSPQFLKDTAMTTDIVMRLKKASMFLQKNSCSIADCQEVVKSAVTSLEKLKQNPGNKLSEFLKTKVFHGISISSEDEGEDVDPAIDETIARFKNVIDLLVSALNKRFALNDKQKHLQWIRFLNLRNWPVRQLQGFGDDDVNNLLKHFLPYLSAAYNSADVIEEDFVGEAMLEWDELKTKIYGRYGGKNIAKELTWQSINVEFGPDAEHFLLLVDLLLTIPAHSAECERGFSLLKTIKTDWRNKLSDSAVTDLIRITLECADIKLFNPDPAIHVWNKRSIRGRRPNQKRWRTHKKSQEPLVAGPDEDLSVSDDADASDSSDSDCDSDSHTETTSVSDKDQISNNDMLELFNTDSDENLQIPMETVQSGDTEAPISSEDISSVTSELSEEVVSTDPNTESADDAIQWDDLTEMEDSDESDNDEKRR</sequence>
<dbReference type="InterPro" id="IPR006580">
    <property type="entry name" value="Znf_TTF"/>
</dbReference>
<name>A0A6S7H6Q3_PARCT</name>
<feature type="region of interest" description="Disordered" evidence="2">
    <location>
        <begin position="726"/>
        <end position="866"/>
    </location>
</feature>
<dbReference type="SUPFAM" id="SSF53098">
    <property type="entry name" value="Ribonuclease H-like"/>
    <property type="match status" value="1"/>
</dbReference>
<dbReference type="AlphaFoldDB" id="A0A6S7H6Q3"/>
<dbReference type="PANTHER" id="PTHR46880:SF9">
    <property type="entry name" value="ZINC FINGER PROTEIN 862"/>
    <property type="match status" value="1"/>
</dbReference>
<evidence type="ECO:0000313" key="3">
    <source>
        <dbReference type="EMBL" id="CAB4000394.1"/>
    </source>
</evidence>
<proteinExistence type="predicted"/>
<feature type="compositionally biased region" description="Acidic residues" evidence="2">
    <location>
        <begin position="14"/>
        <end position="31"/>
    </location>
</feature>
<feature type="compositionally biased region" description="Acidic residues" evidence="2">
    <location>
        <begin position="745"/>
        <end position="766"/>
    </location>
</feature>
<evidence type="ECO:0000256" key="2">
    <source>
        <dbReference type="SAM" id="MobiDB-lite"/>
    </source>
</evidence>
<dbReference type="OrthoDB" id="5952815at2759"/>
<gene>
    <name evidence="3" type="ORF">PACLA_8A042369</name>
</gene>
<accession>A0A6S7H6Q3</accession>
<feature type="region of interest" description="Disordered" evidence="2">
    <location>
        <begin position="7"/>
        <end position="31"/>
    </location>
</feature>
<dbReference type="SMART" id="SM00597">
    <property type="entry name" value="ZnF_TTF"/>
    <property type="match status" value="1"/>
</dbReference>
<feature type="compositionally biased region" description="Basic residues" evidence="2">
    <location>
        <begin position="726"/>
        <end position="735"/>
    </location>
</feature>
<protein>
    <submittedName>
        <fullName evidence="3">Zinc finger 862-like</fullName>
    </submittedName>
</protein>
<organism evidence="3 4">
    <name type="scientific">Paramuricea clavata</name>
    <name type="common">Red gorgonian</name>
    <name type="synonym">Violescent sea-whip</name>
    <dbReference type="NCBI Taxonomy" id="317549"/>
    <lineage>
        <taxon>Eukaryota</taxon>
        <taxon>Metazoa</taxon>
        <taxon>Cnidaria</taxon>
        <taxon>Anthozoa</taxon>
        <taxon>Octocorallia</taxon>
        <taxon>Malacalcyonacea</taxon>
        <taxon>Plexauridae</taxon>
        <taxon>Paramuricea</taxon>
    </lineage>
</organism>
<dbReference type="InterPro" id="IPR012337">
    <property type="entry name" value="RNaseH-like_sf"/>
</dbReference>
<feature type="compositionally biased region" description="Acidic residues" evidence="2">
    <location>
        <begin position="840"/>
        <end position="866"/>
    </location>
</feature>
<evidence type="ECO:0000256" key="1">
    <source>
        <dbReference type="SAM" id="Coils"/>
    </source>
</evidence>
<feature type="compositionally biased region" description="Low complexity" evidence="2">
    <location>
        <begin position="821"/>
        <end position="834"/>
    </location>
</feature>
<feature type="compositionally biased region" description="Basic and acidic residues" evidence="2">
    <location>
        <begin position="767"/>
        <end position="781"/>
    </location>
</feature>
<dbReference type="EMBL" id="CACRXK020003826">
    <property type="protein sequence ID" value="CAB4000394.1"/>
    <property type="molecule type" value="Genomic_DNA"/>
</dbReference>